<feature type="transmembrane region" description="Helical" evidence="6">
    <location>
        <begin position="88"/>
        <end position="114"/>
    </location>
</feature>
<feature type="transmembrane region" description="Helical" evidence="6">
    <location>
        <begin position="488"/>
        <end position="511"/>
    </location>
</feature>
<dbReference type="OrthoDB" id="9807274at2"/>
<proteinExistence type="predicted"/>
<name>A0A5E4VI74_9BURK</name>
<feature type="transmembrane region" description="Helical" evidence="6">
    <location>
        <begin position="404"/>
        <end position="428"/>
    </location>
</feature>
<gene>
    <name evidence="8" type="ORF">PTE30175_02610</name>
</gene>
<evidence type="ECO:0000259" key="7">
    <source>
        <dbReference type="PROSITE" id="PS50850"/>
    </source>
</evidence>
<dbReference type="AlphaFoldDB" id="A0A5E4VI74"/>
<dbReference type="Gene3D" id="1.20.1250.20">
    <property type="entry name" value="MFS general substrate transporter like domains"/>
    <property type="match status" value="1"/>
</dbReference>
<dbReference type="InterPro" id="IPR011701">
    <property type="entry name" value="MFS"/>
</dbReference>
<dbReference type="CDD" id="cd17502">
    <property type="entry name" value="MFS_Azr1_MDR_like"/>
    <property type="match status" value="1"/>
</dbReference>
<dbReference type="PANTHER" id="PTHR23501:SF191">
    <property type="entry name" value="VACUOLAR BASIC AMINO ACID TRANSPORTER 4"/>
    <property type="match status" value="1"/>
</dbReference>
<evidence type="ECO:0000256" key="2">
    <source>
        <dbReference type="ARBA" id="ARBA00022448"/>
    </source>
</evidence>
<accession>A0A5E4VI74</accession>
<dbReference type="GO" id="GO:0012505">
    <property type="term" value="C:endomembrane system"/>
    <property type="evidence" value="ECO:0007669"/>
    <property type="project" value="UniProtKB-SubCell"/>
</dbReference>
<dbReference type="Gene3D" id="1.20.1720.10">
    <property type="entry name" value="Multidrug resistance protein D"/>
    <property type="match status" value="1"/>
</dbReference>
<dbReference type="GO" id="GO:0005886">
    <property type="term" value="C:plasma membrane"/>
    <property type="evidence" value="ECO:0007669"/>
    <property type="project" value="TreeGrafter"/>
</dbReference>
<feature type="transmembrane region" description="Helical" evidence="6">
    <location>
        <begin position="21"/>
        <end position="45"/>
    </location>
</feature>
<feature type="transmembrane region" description="Helical" evidence="6">
    <location>
        <begin position="313"/>
        <end position="331"/>
    </location>
</feature>
<keyword evidence="3 6" id="KW-0812">Transmembrane</keyword>
<dbReference type="InterPro" id="IPR020846">
    <property type="entry name" value="MFS_dom"/>
</dbReference>
<dbReference type="GO" id="GO:0022857">
    <property type="term" value="F:transmembrane transporter activity"/>
    <property type="evidence" value="ECO:0007669"/>
    <property type="project" value="InterPro"/>
</dbReference>
<dbReference type="PANTHER" id="PTHR23501">
    <property type="entry name" value="MAJOR FACILITATOR SUPERFAMILY"/>
    <property type="match status" value="1"/>
</dbReference>
<evidence type="ECO:0000313" key="8">
    <source>
        <dbReference type="EMBL" id="VVE11987.1"/>
    </source>
</evidence>
<sequence>MSPTPSAQHSAGQVLPFRQSLLAMLGVCFVTMMVALDQTVVGTALPTVVAELKGFEYYAWVATAYLLTSVITVPIFGRLGDFYGRKPFVIAAIVIFTAASVLCGAANSMLFLVVARALQGIGGGMLVGTAFACIPELFPDSHVRLRWQIMLSSAFGIANAVGPSLGGFLTGAYGWRSVFYVNLPVGLLSLWFVVRHLPHLRSGEHGKAGLDWPGALLIAIALGGLQMLVEWLPTDGFTPTVVALGVVSVAALIGLLWWEPRCSHPILPFEMFRNRSLAALFVLSLFAGFTMFGILFYAPLLLQGGFGLAPQEAGLLITPMVVCITVGSIVNGRIVTRIPNPNVMLYGGFLLMALACAGVVTTHRGTPHGLVAGYMLLAGLGLGFVMPNLTVFAQETAGRAHLGIATALLQSVRMIGGMLGTALVGTLVKHSYTSHVTATLEAGGGKQWAAELTDPQILVNTASQHDFLTRLAHMGQDGAPLIESARQALVAAIHNGQMIAMAVALVGLWYVRRVPPIRLSRGAKPVAPVGE</sequence>
<keyword evidence="4 6" id="KW-1133">Transmembrane helix</keyword>
<dbReference type="SUPFAM" id="SSF103473">
    <property type="entry name" value="MFS general substrate transporter"/>
    <property type="match status" value="1"/>
</dbReference>
<feature type="transmembrane region" description="Helical" evidence="6">
    <location>
        <begin position="150"/>
        <end position="173"/>
    </location>
</feature>
<feature type="transmembrane region" description="Helical" evidence="6">
    <location>
        <begin position="120"/>
        <end position="138"/>
    </location>
</feature>
<feature type="transmembrane region" description="Helical" evidence="6">
    <location>
        <begin position="343"/>
        <end position="360"/>
    </location>
</feature>
<dbReference type="PROSITE" id="PS50850">
    <property type="entry name" value="MFS"/>
    <property type="match status" value="1"/>
</dbReference>
<dbReference type="Proteomes" id="UP000414233">
    <property type="component" value="Unassembled WGS sequence"/>
</dbReference>
<feature type="transmembrane region" description="Helical" evidence="6">
    <location>
        <begin position="241"/>
        <end position="258"/>
    </location>
</feature>
<organism evidence="8 9">
    <name type="scientific">Pandoraea terrae</name>
    <dbReference type="NCBI Taxonomy" id="1537710"/>
    <lineage>
        <taxon>Bacteria</taxon>
        <taxon>Pseudomonadati</taxon>
        <taxon>Pseudomonadota</taxon>
        <taxon>Betaproteobacteria</taxon>
        <taxon>Burkholderiales</taxon>
        <taxon>Burkholderiaceae</taxon>
        <taxon>Pandoraea</taxon>
    </lineage>
</organism>
<dbReference type="RefSeq" id="WP_150697454.1">
    <property type="nucleotide sequence ID" value="NZ_CABPRZ010000009.1"/>
</dbReference>
<dbReference type="Pfam" id="PF07690">
    <property type="entry name" value="MFS_1"/>
    <property type="match status" value="1"/>
</dbReference>
<feature type="transmembrane region" description="Helical" evidence="6">
    <location>
        <begin position="57"/>
        <end position="76"/>
    </location>
</feature>
<reference evidence="8 9" key="1">
    <citation type="submission" date="2019-08" db="EMBL/GenBank/DDBJ databases">
        <authorList>
            <person name="Peeters C."/>
        </authorList>
    </citation>
    <scope>NUCLEOTIDE SEQUENCE [LARGE SCALE GENOMIC DNA]</scope>
    <source>
        <strain evidence="8 9">LMG 30175</strain>
    </source>
</reference>
<protein>
    <submittedName>
        <fullName evidence="8">MFS transporter</fullName>
    </submittedName>
</protein>
<comment type="subcellular location">
    <subcellularLocation>
        <location evidence="1">Endomembrane system</location>
        <topology evidence="1">Multi-pass membrane protein</topology>
    </subcellularLocation>
</comment>
<evidence type="ECO:0000256" key="6">
    <source>
        <dbReference type="SAM" id="Phobius"/>
    </source>
</evidence>
<feature type="transmembrane region" description="Helical" evidence="6">
    <location>
        <begin position="179"/>
        <end position="198"/>
    </location>
</feature>
<dbReference type="EMBL" id="CABPRZ010000009">
    <property type="protein sequence ID" value="VVE11987.1"/>
    <property type="molecule type" value="Genomic_DNA"/>
</dbReference>
<evidence type="ECO:0000256" key="4">
    <source>
        <dbReference type="ARBA" id="ARBA00022989"/>
    </source>
</evidence>
<feature type="transmembrane region" description="Helical" evidence="6">
    <location>
        <begin position="278"/>
        <end position="301"/>
    </location>
</feature>
<evidence type="ECO:0000256" key="3">
    <source>
        <dbReference type="ARBA" id="ARBA00022692"/>
    </source>
</evidence>
<keyword evidence="9" id="KW-1185">Reference proteome</keyword>
<dbReference type="InterPro" id="IPR036259">
    <property type="entry name" value="MFS_trans_sf"/>
</dbReference>
<evidence type="ECO:0000313" key="9">
    <source>
        <dbReference type="Proteomes" id="UP000414233"/>
    </source>
</evidence>
<evidence type="ECO:0000256" key="5">
    <source>
        <dbReference type="ARBA" id="ARBA00023136"/>
    </source>
</evidence>
<evidence type="ECO:0000256" key="1">
    <source>
        <dbReference type="ARBA" id="ARBA00004127"/>
    </source>
</evidence>
<feature type="domain" description="Major facilitator superfamily (MFS) profile" evidence="7">
    <location>
        <begin position="23"/>
        <end position="462"/>
    </location>
</feature>
<keyword evidence="2" id="KW-0813">Transport</keyword>
<feature type="transmembrane region" description="Helical" evidence="6">
    <location>
        <begin position="372"/>
        <end position="392"/>
    </location>
</feature>
<keyword evidence="5 6" id="KW-0472">Membrane</keyword>